<dbReference type="EMBL" id="LTBB01000013">
    <property type="protein sequence ID" value="KYH28096.1"/>
    <property type="molecule type" value="Genomic_DNA"/>
</dbReference>
<dbReference type="STRING" id="1121305.CLCOL_22300"/>
<feature type="domain" description="Transcriptional regulator DauR-like HTH" evidence="2">
    <location>
        <begin position="158"/>
        <end position="217"/>
    </location>
</feature>
<dbReference type="Proteomes" id="UP000075374">
    <property type="component" value="Unassembled WGS sequence"/>
</dbReference>
<dbReference type="Pfam" id="PF08348">
    <property type="entry name" value="PAS_6"/>
    <property type="match status" value="1"/>
</dbReference>
<evidence type="ECO:0000313" key="4">
    <source>
        <dbReference type="Proteomes" id="UP000075374"/>
    </source>
</evidence>
<keyword evidence="4" id="KW-1185">Reference proteome</keyword>
<dbReference type="InterPro" id="IPR039446">
    <property type="entry name" value="DauR-like"/>
</dbReference>
<dbReference type="PATRIC" id="fig|1121305.3.peg.2234"/>
<dbReference type="InterPro" id="IPR039445">
    <property type="entry name" value="DauR-like_HTH"/>
</dbReference>
<gene>
    <name evidence="3" type="ORF">CLCOL_22300</name>
</gene>
<dbReference type="AlphaFoldDB" id="A0A151AKA2"/>
<name>A0A151AKA2_9CLOT</name>
<reference evidence="3 4" key="1">
    <citation type="submission" date="2016-02" db="EMBL/GenBank/DDBJ databases">
        <title>Genome sequence of Clostridium colicanis DSM 13634.</title>
        <authorList>
            <person name="Poehlein A."/>
            <person name="Daniel R."/>
        </authorList>
    </citation>
    <scope>NUCLEOTIDE SEQUENCE [LARGE SCALE GENOMIC DNA]</scope>
    <source>
        <strain evidence="3 4">DSM 13634</strain>
    </source>
</reference>
<dbReference type="InterPro" id="IPR013559">
    <property type="entry name" value="YheO"/>
</dbReference>
<dbReference type="RefSeq" id="WP_061859029.1">
    <property type="nucleotide sequence ID" value="NZ_LTBB01000013.1"/>
</dbReference>
<dbReference type="PANTHER" id="PTHR35568:SF1">
    <property type="entry name" value="TRANSCRIPTIONAL REGULATOR DAUR"/>
    <property type="match status" value="1"/>
</dbReference>
<sequence length="227" mass="25523">MNILNHYVKLVKFLGITLGPDYEIALYDVRDNQNSIIAIANGHITGRSLGSPLSTKIMEIINNKEYLEKDFIANYNTISNMNNKLLRSSILFIKDNDELVGILAINFDDSKYSLLSKQIMELCHPHDLIGKSSFEAVDKIAPSLKTDIPNTSIEDLAKATMNSVLNGANISPDRLKKNEKMEIVKILNDKGIFSLKDSVTIVAKLLHSSEATIYRYLHNIRKEENSI</sequence>
<evidence type="ECO:0000259" key="1">
    <source>
        <dbReference type="Pfam" id="PF08348"/>
    </source>
</evidence>
<comment type="caution">
    <text evidence="3">The sequence shown here is derived from an EMBL/GenBank/DDBJ whole genome shotgun (WGS) entry which is preliminary data.</text>
</comment>
<feature type="domain" description="YheO-like" evidence="1">
    <location>
        <begin position="4"/>
        <end position="114"/>
    </location>
</feature>
<organism evidence="3 4">
    <name type="scientific">Clostridium colicanis DSM 13634</name>
    <dbReference type="NCBI Taxonomy" id="1121305"/>
    <lineage>
        <taxon>Bacteria</taxon>
        <taxon>Bacillati</taxon>
        <taxon>Bacillota</taxon>
        <taxon>Clostridia</taxon>
        <taxon>Eubacteriales</taxon>
        <taxon>Clostridiaceae</taxon>
        <taxon>Clostridium</taxon>
    </lineage>
</organism>
<dbReference type="PANTHER" id="PTHR35568">
    <property type="entry name" value="TRANSCRIPTIONAL REGULATOR DAUR"/>
    <property type="match status" value="1"/>
</dbReference>
<evidence type="ECO:0000313" key="3">
    <source>
        <dbReference type="EMBL" id="KYH28096.1"/>
    </source>
</evidence>
<dbReference type="Pfam" id="PF13309">
    <property type="entry name" value="HTH_22"/>
    <property type="match status" value="1"/>
</dbReference>
<accession>A0A151AKA2</accession>
<proteinExistence type="predicted"/>
<protein>
    <submittedName>
        <fullName evidence="3">YheO-like PAS domain protein</fullName>
    </submittedName>
</protein>
<evidence type="ECO:0000259" key="2">
    <source>
        <dbReference type="Pfam" id="PF13309"/>
    </source>
</evidence>